<evidence type="ECO:0000313" key="4">
    <source>
        <dbReference type="EMBL" id="PHT34908.1"/>
    </source>
</evidence>
<dbReference type="AlphaFoldDB" id="A0A2G2VPK7"/>
<dbReference type="InterPro" id="IPR006867">
    <property type="entry name" value="DUF632"/>
</dbReference>
<dbReference type="InterPro" id="IPR006868">
    <property type="entry name" value="DUF630"/>
</dbReference>
<reference evidence="5" key="2">
    <citation type="journal article" date="2017" name="J. Anim. Genet.">
        <title>Multiple reference genome sequences of hot pepper reveal the massive evolution of plant disease resistance genes by retroduplication.</title>
        <authorList>
            <person name="Kim S."/>
            <person name="Park J."/>
            <person name="Yeom S.-I."/>
            <person name="Kim Y.-M."/>
            <person name="Seo E."/>
            <person name="Kim K.-T."/>
            <person name="Kim M.-S."/>
            <person name="Lee J.M."/>
            <person name="Cheong K."/>
            <person name="Shin H.-S."/>
            <person name="Kim S.-B."/>
            <person name="Han K."/>
            <person name="Lee J."/>
            <person name="Park M."/>
            <person name="Lee H.-A."/>
            <person name="Lee H.-Y."/>
            <person name="Lee Y."/>
            <person name="Oh S."/>
            <person name="Lee J.H."/>
            <person name="Choi E."/>
            <person name="Choi E."/>
            <person name="Lee S.E."/>
            <person name="Jeon J."/>
            <person name="Kim H."/>
            <person name="Choi G."/>
            <person name="Song H."/>
            <person name="Lee J."/>
            <person name="Lee S.-C."/>
            <person name="Kwon J.-K."/>
            <person name="Lee H.-Y."/>
            <person name="Koo N."/>
            <person name="Hong Y."/>
            <person name="Kim R.W."/>
            <person name="Kang W.-H."/>
            <person name="Huh J.H."/>
            <person name="Kang B.-C."/>
            <person name="Yang T.-J."/>
            <person name="Lee Y.-H."/>
            <person name="Bennetzen J.L."/>
            <person name="Choi D."/>
        </authorList>
    </citation>
    <scope>NUCLEOTIDE SEQUENCE [LARGE SCALE GENOMIC DNA]</scope>
    <source>
        <strain evidence="5">cv. PBC81</strain>
    </source>
</reference>
<feature type="compositionally biased region" description="Polar residues" evidence="1">
    <location>
        <begin position="246"/>
        <end position="271"/>
    </location>
</feature>
<feature type="region of interest" description="Disordered" evidence="1">
    <location>
        <begin position="98"/>
        <end position="117"/>
    </location>
</feature>
<name>A0A2G2VPK7_CAPBA</name>
<proteinExistence type="predicted"/>
<protein>
    <recommendedName>
        <fullName evidence="6">DUF632 domain-containing protein</fullName>
    </recommendedName>
</protein>
<feature type="domain" description="DUF632" evidence="2">
    <location>
        <begin position="372"/>
        <end position="711"/>
    </location>
</feature>
<feature type="compositionally biased region" description="Basic and acidic residues" evidence="1">
    <location>
        <begin position="196"/>
        <end position="207"/>
    </location>
</feature>
<evidence type="ECO:0000259" key="2">
    <source>
        <dbReference type="Pfam" id="PF04782"/>
    </source>
</evidence>
<dbReference type="Pfam" id="PF04782">
    <property type="entry name" value="DUF632"/>
    <property type="match status" value="1"/>
</dbReference>
<evidence type="ECO:0000313" key="5">
    <source>
        <dbReference type="Proteomes" id="UP000224567"/>
    </source>
</evidence>
<evidence type="ECO:0000256" key="1">
    <source>
        <dbReference type="SAM" id="MobiDB-lite"/>
    </source>
</evidence>
<dbReference type="STRING" id="33114.A0A2G2VPK7"/>
<reference evidence="4 5" key="1">
    <citation type="journal article" date="2017" name="Genome Biol.">
        <title>New reference genome sequences of hot pepper reveal the massive evolution of plant disease-resistance genes by retroduplication.</title>
        <authorList>
            <person name="Kim S."/>
            <person name="Park J."/>
            <person name="Yeom S.I."/>
            <person name="Kim Y.M."/>
            <person name="Seo E."/>
            <person name="Kim K.T."/>
            <person name="Kim M.S."/>
            <person name="Lee J.M."/>
            <person name="Cheong K."/>
            <person name="Shin H.S."/>
            <person name="Kim S.B."/>
            <person name="Han K."/>
            <person name="Lee J."/>
            <person name="Park M."/>
            <person name="Lee H.A."/>
            <person name="Lee H.Y."/>
            <person name="Lee Y."/>
            <person name="Oh S."/>
            <person name="Lee J.H."/>
            <person name="Choi E."/>
            <person name="Choi E."/>
            <person name="Lee S.E."/>
            <person name="Jeon J."/>
            <person name="Kim H."/>
            <person name="Choi G."/>
            <person name="Song H."/>
            <person name="Lee J."/>
            <person name="Lee S.C."/>
            <person name="Kwon J.K."/>
            <person name="Lee H.Y."/>
            <person name="Koo N."/>
            <person name="Hong Y."/>
            <person name="Kim R.W."/>
            <person name="Kang W.H."/>
            <person name="Huh J.H."/>
            <person name="Kang B.C."/>
            <person name="Yang T.J."/>
            <person name="Lee Y.H."/>
            <person name="Bennetzen J.L."/>
            <person name="Choi D."/>
        </authorList>
    </citation>
    <scope>NUCLEOTIDE SEQUENCE [LARGE SCALE GENOMIC DNA]</scope>
    <source>
        <strain evidence="5">cv. PBC81</strain>
    </source>
</reference>
<evidence type="ECO:0008006" key="6">
    <source>
        <dbReference type="Google" id="ProtNLM"/>
    </source>
</evidence>
<dbReference type="Proteomes" id="UP000224567">
    <property type="component" value="Unassembled WGS sequence"/>
</dbReference>
<comment type="caution">
    <text evidence="4">The sequence shown here is derived from an EMBL/GenBank/DDBJ whole genome shotgun (WGS) entry which is preliminary data.</text>
</comment>
<dbReference type="Pfam" id="PF04783">
    <property type="entry name" value="DUF630"/>
    <property type="match status" value="1"/>
</dbReference>
<dbReference type="PANTHER" id="PTHR21450">
    <property type="entry name" value="PROTEIN ALTERED PHOSPHATE STARVATION RESPONSE 1"/>
    <property type="match status" value="1"/>
</dbReference>
<organism evidence="4 5">
    <name type="scientific">Capsicum baccatum</name>
    <name type="common">Peruvian pepper</name>
    <dbReference type="NCBI Taxonomy" id="33114"/>
    <lineage>
        <taxon>Eukaryota</taxon>
        <taxon>Viridiplantae</taxon>
        <taxon>Streptophyta</taxon>
        <taxon>Embryophyta</taxon>
        <taxon>Tracheophyta</taxon>
        <taxon>Spermatophyta</taxon>
        <taxon>Magnoliopsida</taxon>
        <taxon>eudicotyledons</taxon>
        <taxon>Gunneridae</taxon>
        <taxon>Pentapetalae</taxon>
        <taxon>asterids</taxon>
        <taxon>lamiids</taxon>
        <taxon>Solanales</taxon>
        <taxon>Solanaceae</taxon>
        <taxon>Solanoideae</taxon>
        <taxon>Capsiceae</taxon>
        <taxon>Capsicum</taxon>
    </lineage>
</organism>
<keyword evidence="5" id="KW-1185">Reference proteome</keyword>
<feature type="region of interest" description="Disordered" evidence="1">
    <location>
        <begin position="127"/>
        <end position="359"/>
    </location>
</feature>
<accession>A0A2G2VPK7</accession>
<dbReference type="EMBL" id="MLFT02000011">
    <property type="protein sequence ID" value="PHT34908.1"/>
    <property type="molecule type" value="Genomic_DNA"/>
</dbReference>
<gene>
    <name evidence="4" type="ORF">CQW23_26708</name>
</gene>
<feature type="region of interest" description="Disordered" evidence="1">
    <location>
        <begin position="718"/>
        <end position="741"/>
    </location>
</feature>
<feature type="domain" description="DUF630" evidence="3">
    <location>
        <begin position="1"/>
        <end position="59"/>
    </location>
</feature>
<evidence type="ECO:0000259" key="3">
    <source>
        <dbReference type="Pfam" id="PF04783"/>
    </source>
</evidence>
<feature type="compositionally biased region" description="Low complexity" evidence="1">
    <location>
        <begin position="139"/>
        <end position="148"/>
    </location>
</feature>
<sequence>MGASNSKLEEVKALQLCRERKKFVRQALDGRCNLAATHIAYIESLKITGTALRRFAEPEGPIESSIYSSTSATPELLALTEKSLSRFSFSSRSISHHVDASENILPSPSPPTSSRYHANHMKFRGTFSRKVEEKPPVPVTVSVTPVTPQNSTPRSAERPEVSPFDIPPSPSETSPWDYFGLGHDIDNHLTSQNGRAENRNDNRHLGDEDGIPASEDEEEHYSSPGRDGSQVSDDEFDEPSAETLVRSFQNVNRTTDHASNSGSPDITSGRTVASEAKYLNGEKSKSPDLFRSSQNVNRTPDQASNSGSPEITSARKYLNGEKSKSPDLSPLRAAPSIPADDNDMKTPVKENDSSVKENDVENKIAPKDFFFSIKDIEYLFIKASESGREVPRMLEANKFHFRPIFQGKEGGSMTRTLMKSCFSCGDDPIQIPEEPPQDMKYLTWHRSTSSHASSPNRFGVHPSDGIEDVSNNLFDNFCMVSGSHASTLDRLFAWEKKLYDEVKASEMIRSDYDVKRKLLRQLESKVESLQRIDKTRAVVKDLHSRIGVAIHRINSISRKIEEIRDNELQPQLEELIEGLRKMWEAMFDCHKLQLHIISIAHSPGNMKILIQSDSRRQIAILLENELSSLSSSFTKWIVSQKAYVEAIDKWLHKSVFLREKSSRRKRKPQPVPLRNHGPPIYTTCSVWLEMFDSLPTKEVSDAIKGLAAEISHFLPRQEKHQGKGGNHHHGTDVEPGLKTPLRDDSHEDWITGFDGFRTSLTFFLGQLNNFSESSVNMFTQLQKAIQEAKHGHALRMNSQS</sequence>
<dbReference type="OrthoDB" id="694308at2759"/>
<feature type="compositionally biased region" description="Polar residues" evidence="1">
    <location>
        <begin position="291"/>
        <end position="311"/>
    </location>
</feature>
<dbReference type="PANTHER" id="PTHR21450:SF6">
    <property type="entry name" value="EXPRESSED PROTEIN"/>
    <property type="match status" value="1"/>
</dbReference>
<feature type="compositionally biased region" description="Acidic residues" evidence="1">
    <location>
        <begin position="208"/>
        <end position="219"/>
    </location>
</feature>
<feature type="compositionally biased region" description="Basic and acidic residues" evidence="1">
    <location>
        <begin position="342"/>
        <end position="359"/>
    </location>
</feature>